<dbReference type="PANTHER" id="PTHR43019:SF23">
    <property type="entry name" value="PROTEASE DO-LIKE 5, CHLOROPLASTIC"/>
    <property type="match status" value="1"/>
</dbReference>
<evidence type="ECO:0000313" key="7">
    <source>
        <dbReference type="EMBL" id="GHI51902.1"/>
    </source>
</evidence>
<dbReference type="InterPro" id="IPR047680">
    <property type="entry name" value="MarP-like"/>
</dbReference>
<evidence type="ECO:0000256" key="1">
    <source>
        <dbReference type="ARBA" id="ARBA00004141"/>
    </source>
</evidence>
<dbReference type="InterPro" id="IPR003825">
    <property type="entry name" value="Colicin-V_CvpA"/>
</dbReference>
<name>A0ABQ3R7U9_STRRR</name>
<evidence type="ECO:0000256" key="4">
    <source>
        <dbReference type="ARBA" id="ARBA00023136"/>
    </source>
</evidence>
<dbReference type="Pfam" id="PF02674">
    <property type="entry name" value="Colicin_V"/>
    <property type="match status" value="1"/>
</dbReference>
<gene>
    <name evidence="7" type="ORF">Srubr_17480</name>
</gene>
<dbReference type="NCBIfam" id="NF033740">
    <property type="entry name" value="MarP_fam_protase"/>
    <property type="match status" value="1"/>
</dbReference>
<dbReference type="EMBL" id="BNEA01000001">
    <property type="protein sequence ID" value="GHI51902.1"/>
    <property type="molecule type" value="Genomic_DNA"/>
</dbReference>
<dbReference type="Proteomes" id="UP000646738">
    <property type="component" value="Unassembled WGS sequence"/>
</dbReference>
<keyword evidence="3 6" id="KW-1133">Transmembrane helix</keyword>
<reference evidence="8" key="1">
    <citation type="submission" date="2023-07" db="EMBL/GenBank/DDBJ databases">
        <title>Whole genome shotgun sequence of Streptomyces achromogenes subsp. rubradiris NBRC 14000.</title>
        <authorList>
            <person name="Komaki H."/>
            <person name="Tamura T."/>
        </authorList>
    </citation>
    <scope>NUCLEOTIDE SEQUENCE [LARGE SCALE GENOMIC DNA]</scope>
    <source>
        <strain evidence="8">NBRC 14000</strain>
    </source>
</reference>
<feature type="transmembrane region" description="Helical" evidence="6">
    <location>
        <begin position="56"/>
        <end position="77"/>
    </location>
</feature>
<dbReference type="PANTHER" id="PTHR43019">
    <property type="entry name" value="SERINE ENDOPROTEASE DEGS"/>
    <property type="match status" value="1"/>
</dbReference>
<organism evidence="7 8">
    <name type="scientific">Streptomyces rubradiris</name>
    <name type="common">Streptomyces achromogenes subsp. rubradiris</name>
    <dbReference type="NCBI Taxonomy" id="285531"/>
    <lineage>
        <taxon>Bacteria</taxon>
        <taxon>Bacillati</taxon>
        <taxon>Actinomycetota</taxon>
        <taxon>Actinomycetes</taxon>
        <taxon>Kitasatosporales</taxon>
        <taxon>Streptomycetaceae</taxon>
        <taxon>Streptomyces</taxon>
    </lineage>
</organism>
<dbReference type="Gene3D" id="2.40.10.10">
    <property type="entry name" value="Trypsin-like serine proteases"/>
    <property type="match status" value="2"/>
</dbReference>
<evidence type="ECO:0000313" key="8">
    <source>
        <dbReference type="Proteomes" id="UP000646738"/>
    </source>
</evidence>
<comment type="caution">
    <text evidence="7">The sequence shown here is derived from an EMBL/GenBank/DDBJ whole genome shotgun (WGS) entry which is preliminary data.</text>
</comment>
<evidence type="ECO:0000256" key="5">
    <source>
        <dbReference type="SAM" id="MobiDB-lite"/>
    </source>
</evidence>
<dbReference type="InterPro" id="IPR001940">
    <property type="entry name" value="Peptidase_S1C"/>
</dbReference>
<keyword evidence="8" id="KW-1185">Reference proteome</keyword>
<dbReference type="SUPFAM" id="SSF50494">
    <property type="entry name" value="Trypsin-like serine proteases"/>
    <property type="match status" value="1"/>
</dbReference>
<evidence type="ECO:0000256" key="6">
    <source>
        <dbReference type="SAM" id="Phobius"/>
    </source>
</evidence>
<evidence type="ECO:0000256" key="3">
    <source>
        <dbReference type="ARBA" id="ARBA00022989"/>
    </source>
</evidence>
<evidence type="ECO:0008006" key="9">
    <source>
        <dbReference type="Google" id="ProtNLM"/>
    </source>
</evidence>
<dbReference type="Pfam" id="PF13365">
    <property type="entry name" value="Trypsin_2"/>
    <property type="match status" value="1"/>
</dbReference>
<dbReference type="InterPro" id="IPR009003">
    <property type="entry name" value="Peptidase_S1_PA"/>
</dbReference>
<keyword evidence="2 6" id="KW-0812">Transmembrane</keyword>
<comment type="subcellular location">
    <subcellularLocation>
        <location evidence="1">Membrane</location>
        <topology evidence="1">Multi-pass membrane protein</topology>
    </subcellularLocation>
</comment>
<keyword evidence="4 6" id="KW-0472">Membrane</keyword>
<protein>
    <recommendedName>
        <fullName evidence="9">Serine protease</fullName>
    </recommendedName>
</protein>
<dbReference type="InterPro" id="IPR043504">
    <property type="entry name" value="Peptidase_S1_PA_chymotrypsin"/>
</dbReference>
<evidence type="ECO:0000256" key="2">
    <source>
        <dbReference type="ARBA" id="ARBA00022692"/>
    </source>
</evidence>
<dbReference type="PRINTS" id="PR00834">
    <property type="entry name" value="PROTEASES2C"/>
</dbReference>
<sequence length="393" mass="39504">MNLLDLLLAVVAVCSAVSGYRRGLVAGCVSLAGFAGGAAVGMWLLPWTTGQVRGSAAVTALAAVTLLVPAVLGRGLAGRPARRLRGRLDRGPLRAADGVGGAAVNAVAVLVVAGVAAGVLGAAPAPALTAEVRESTLLSAVRQRMPETTPAWFARATSALSGAGLPRVSGPFGSESAAPAARPGSDGVTPAATRAARRSTVKIEGFAGAEGREGSGFVYASGRVLTNAHVVAGIDRPGVRVGGAGRSYPARVVLFDPGRDVAVLYVPGLRAPALRFAPDAGRGEAAVVAGYPEDGGLDLRTASVTGRVRAVGPDIYDERTLTRDVYTIRSEVLPGNSGGPLLTRDGRVLGMVFARSASDAGTGYVLTAAELTGDARRAATATARVDTGELVAA</sequence>
<accession>A0ABQ3R7U9</accession>
<feature type="transmembrane region" description="Helical" evidence="6">
    <location>
        <begin position="98"/>
        <end position="123"/>
    </location>
</feature>
<dbReference type="RefSeq" id="WP_189996489.1">
    <property type="nucleotide sequence ID" value="NZ_BNCB01000010.1"/>
</dbReference>
<proteinExistence type="predicted"/>
<feature type="region of interest" description="Disordered" evidence="5">
    <location>
        <begin position="171"/>
        <end position="193"/>
    </location>
</feature>